<dbReference type="SUPFAM" id="SSF52113">
    <property type="entry name" value="BRCT domain"/>
    <property type="match status" value="1"/>
</dbReference>
<dbReference type="Pfam" id="PF26166">
    <property type="entry name" value="WGR-like_PARP4"/>
    <property type="match status" value="1"/>
</dbReference>
<feature type="region of interest" description="Disordered" evidence="1">
    <location>
        <begin position="58"/>
        <end position="86"/>
    </location>
</feature>
<dbReference type="PANTHER" id="PTHR46530">
    <property type="entry name" value="PROTEIN MONO-ADP-RIBOSYLTRANSFERASE PARP4"/>
    <property type="match status" value="1"/>
</dbReference>
<dbReference type="InterPro" id="IPR001357">
    <property type="entry name" value="BRCT_dom"/>
</dbReference>
<protein>
    <submittedName>
        <fullName evidence="4">Protein mono-ADP-ribosyltransferase PARP4</fullName>
    </submittedName>
</protein>
<name>A0A8B8VSP0_BALMU</name>
<feature type="domain" description="BRCT" evidence="2">
    <location>
        <begin position="1"/>
        <end position="54"/>
    </location>
</feature>
<feature type="compositionally biased region" description="Basic and acidic residues" evidence="1">
    <location>
        <begin position="73"/>
        <end position="86"/>
    </location>
</feature>
<dbReference type="AlphaFoldDB" id="A0A8B8VSP0"/>
<accession>A0A8B8VSP0</accession>
<reference evidence="4" key="1">
    <citation type="submission" date="2025-08" db="UniProtKB">
        <authorList>
            <consortium name="RefSeq"/>
        </authorList>
    </citation>
    <scope>IDENTIFICATION</scope>
    <source>
        <tissue evidence="4">Epidermis and Blubber</tissue>
    </source>
</reference>
<keyword evidence="3" id="KW-1185">Reference proteome</keyword>
<evidence type="ECO:0000313" key="3">
    <source>
        <dbReference type="Proteomes" id="UP000694857"/>
    </source>
</evidence>
<dbReference type="InterPro" id="IPR058905">
    <property type="entry name" value="WGR-like_PARP4"/>
</dbReference>
<dbReference type="InterPro" id="IPR036420">
    <property type="entry name" value="BRCT_dom_sf"/>
</dbReference>
<dbReference type="PANTHER" id="PTHR46530:SF1">
    <property type="entry name" value="PROTEIN MONO-ADP-RIBOSYLTRANSFERASE PARP4"/>
    <property type="match status" value="1"/>
</dbReference>
<evidence type="ECO:0000256" key="1">
    <source>
        <dbReference type="SAM" id="MobiDB-lite"/>
    </source>
</evidence>
<dbReference type="GO" id="GO:0003950">
    <property type="term" value="F:NAD+ poly-ADP-ribosyltransferase activity"/>
    <property type="evidence" value="ECO:0007669"/>
    <property type="project" value="InterPro"/>
</dbReference>
<evidence type="ECO:0000313" key="4">
    <source>
        <dbReference type="RefSeq" id="XP_036687929.1"/>
    </source>
</evidence>
<organism evidence="3 4">
    <name type="scientific">Balaenoptera musculus</name>
    <name type="common">Blue whale</name>
    <dbReference type="NCBI Taxonomy" id="9771"/>
    <lineage>
        <taxon>Eukaryota</taxon>
        <taxon>Metazoa</taxon>
        <taxon>Chordata</taxon>
        <taxon>Craniata</taxon>
        <taxon>Vertebrata</taxon>
        <taxon>Euteleostomi</taxon>
        <taxon>Mammalia</taxon>
        <taxon>Eutheria</taxon>
        <taxon>Laurasiatheria</taxon>
        <taxon>Artiodactyla</taxon>
        <taxon>Whippomorpha</taxon>
        <taxon>Cetacea</taxon>
        <taxon>Mysticeti</taxon>
        <taxon>Balaenopteridae</taxon>
        <taxon>Balaenoptera</taxon>
    </lineage>
</organism>
<evidence type="ECO:0000259" key="2">
    <source>
        <dbReference type="PROSITE" id="PS50172"/>
    </source>
</evidence>
<dbReference type="Gene3D" id="3.40.50.10190">
    <property type="entry name" value="BRCT domain"/>
    <property type="match status" value="1"/>
</dbReference>
<dbReference type="CTD" id="143"/>
<dbReference type="InterPro" id="IPR031273">
    <property type="entry name" value="PARP4"/>
</dbReference>
<dbReference type="PROSITE" id="PS50172">
    <property type="entry name" value="BRCT"/>
    <property type="match status" value="1"/>
</dbReference>
<dbReference type="KEGG" id="bmus:118884384"/>
<dbReference type="Proteomes" id="UP000694857">
    <property type="component" value="Chromosome 18"/>
</dbReference>
<gene>
    <name evidence="4" type="primary">PARP4</name>
</gene>
<sequence>MVSQCTHVILDNADVLSQYQLKSIQKNHIYIANPDFIWESIKERRLVDIKNYDPCKSLDVTPTPDQKAGSSEVKTDDPSLDNSTEKENTVELTKFYTENVGIPHFPQDFEVAKYNTLEKVGTEGGKETAMVELRCPQSPEDPGDHSFLISAHFLLADGIETRRQFSVKKTSTDANEYYENYIEELKKQGFPLREHLAPEATQLACEKLQALLSEEAVNSSVLSPEVSGLVEMLWVEALGRPGHTVLRPVHRTSLNDVSKAEGILLLVKEALRNGETGTSADDDG</sequence>
<proteinExistence type="predicted"/>
<dbReference type="GeneID" id="118884384"/>
<dbReference type="RefSeq" id="XP_036687929.1">
    <property type="nucleotide sequence ID" value="XM_036832034.1"/>
</dbReference>
<dbReference type="GO" id="GO:0005737">
    <property type="term" value="C:cytoplasm"/>
    <property type="evidence" value="ECO:0007669"/>
    <property type="project" value="TreeGrafter"/>
</dbReference>
<dbReference type="OrthoDB" id="1729737at2759"/>